<evidence type="ECO:0000256" key="1">
    <source>
        <dbReference type="ARBA" id="ARBA00023118"/>
    </source>
</evidence>
<gene>
    <name evidence="2" type="ORF">ERS852380_03338</name>
</gene>
<dbReference type="CDD" id="cd05400">
    <property type="entry name" value="NT_2-5OAS_ClassI-CCAase"/>
    <property type="match status" value="1"/>
</dbReference>
<organism evidence="2 3">
    <name type="scientific">Parabacteroides distasonis</name>
    <dbReference type="NCBI Taxonomy" id="823"/>
    <lineage>
        <taxon>Bacteria</taxon>
        <taxon>Pseudomonadati</taxon>
        <taxon>Bacteroidota</taxon>
        <taxon>Bacteroidia</taxon>
        <taxon>Bacteroidales</taxon>
        <taxon>Tannerellaceae</taxon>
        <taxon>Parabacteroides</taxon>
    </lineage>
</organism>
<dbReference type="EMBL" id="CYYK01000012">
    <property type="protein sequence ID" value="CUO86663.1"/>
    <property type="molecule type" value="Genomic_DNA"/>
</dbReference>
<name>A0A8D9LCE4_PARDI</name>
<dbReference type="Pfam" id="PF18144">
    <property type="entry name" value="SMODS"/>
    <property type="match status" value="1"/>
</dbReference>
<proteinExistence type="predicted"/>
<accession>A0A8D9LCE4</accession>
<sequence length="408" mass="46815">MIETLSVEKQRELNKLFLNVAENLDITETQFNNLTRSYNAVGKYLEEDPNFKDYQPVVTPQGSLRLGTIIQPITEDGDIDVDLVFRLIGKHPYWTQKHIKQMVGQRLKAHGTYCEMLDKEEGRRCWTLLYRQKSDNAQERYHMDILPSVADTKFNANLEQVRNKAFSSIKLDDIAIRITDNKAKNYDTSTFVSDWLKSNPDGYAMWFADRCKYTAEKRENIVEAIMPIGKYIKDKSVLQRIVQILKRHRDIMFKDDEDKPISIIITTLSARAYNGETSLLEGLTNVICTMENHIAKDHNGNFVISNPVNPEENFADKWPTHPKRKENFFKWLMQVKLDVHNIINGTGVQLRENIGRSFGDEFSKKLFNLLTEQHRTSATNAGIKVAATGVLGSVGKTLNAGNTFYGKK</sequence>
<reference evidence="2 3" key="1">
    <citation type="submission" date="2015-09" db="EMBL/GenBank/DDBJ databases">
        <authorList>
            <consortium name="Pathogen Informatics"/>
        </authorList>
    </citation>
    <scope>NUCLEOTIDE SEQUENCE [LARGE SCALE GENOMIC DNA]</scope>
    <source>
        <strain evidence="2 3">2789STDY5608822</strain>
    </source>
</reference>
<evidence type="ECO:0008006" key="4">
    <source>
        <dbReference type="Google" id="ProtNLM"/>
    </source>
</evidence>
<dbReference type="RefSeq" id="WP_057317492.1">
    <property type="nucleotide sequence ID" value="NZ_CYYK01000012.1"/>
</dbReference>
<dbReference type="Proteomes" id="UP000095455">
    <property type="component" value="Unassembled WGS sequence"/>
</dbReference>
<protein>
    <recommendedName>
        <fullName evidence="4">Nucleotidyltransferase</fullName>
    </recommendedName>
</protein>
<comment type="caution">
    <text evidence="2">The sequence shown here is derived from an EMBL/GenBank/DDBJ whole genome shotgun (WGS) entry which is preliminary data.</text>
</comment>
<dbReference type="GO" id="GO:0016779">
    <property type="term" value="F:nucleotidyltransferase activity"/>
    <property type="evidence" value="ECO:0007669"/>
    <property type="project" value="InterPro"/>
</dbReference>
<keyword evidence="1" id="KW-0051">Antiviral defense</keyword>
<evidence type="ECO:0000313" key="2">
    <source>
        <dbReference type="EMBL" id="CUO86663.1"/>
    </source>
</evidence>
<dbReference type="AlphaFoldDB" id="A0A8D9LCE4"/>
<dbReference type="GO" id="GO:0051607">
    <property type="term" value="P:defense response to virus"/>
    <property type="evidence" value="ECO:0007669"/>
    <property type="project" value="UniProtKB-KW"/>
</dbReference>
<dbReference type="InterPro" id="IPR006116">
    <property type="entry name" value="NT_2-5OAS_ClassI-CCAase"/>
</dbReference>
<evidence type="ECO:0000313" key="3">
    <source>
        <dbReference type="Proteomes" id="UP000095455"/>
    </source>
</evidence>